<evidence type="ECO:0000256" key="3">
    <source>
        <dbReference type="ARBA" id="ARBA00022516"/>
    </source>
</evidence>
<evidence type="ECO:0000256" key="9">
    <source>
        <dbReference type="ARBA" id="ARBA00023136"/>
    </source>
</evidence>
<proteinExistence type="predicted"/>
<name>A0ABV0MJT4_9TELE</name>
<feature type="region of interest" description="Disordered" evidence="11">
    <location>
        <begin position="47"/>
        <end position="77"/>
    </location>
</feature>
<dbReference type="Pfam" id="PF01151">
    <property type="entry name" value="ELO"/>
    <property type="match status" value="1"/>
</dbReference>
<evidence type="ECO:0000256" key="5">
    <source>
        <dbReference type="ARBA" id="ARBA00022692"/>
    </source>
</evidence>
<keyword evidence="13" id="KW-1185">Reference proteome</keyword>
<evidence type="ECO:0000313" key="13">
    <source>
        <dbReference type="Proteomes" id="UP001476798"/>
    </source>
</evidence>
<evidence type="ECO:0000256" key="7">
    <source>
        <dbReference type="ARBA" id="ARBA00022989"/>
    </source>
</evidence>
<reference evidence="12 13" key="1">
    <citation type="submission" date="2021-06" db="EMBL/GenBank/DDBJ databases">
        <authorList>
            <person name="Palmer J.M."/>
        </authorList>
    </citation>
    <scope>NUCLEOTIDE SEQUENCE [LARGE SCALE GENOMIC DNA]</scope>
    <source>
        <strain evidence="12 13">GA_2019</strain>
        <tissue evidence="12">Muscle</tissue>
    </source>
</reference>
<comment type="caution">
    <text evidence="12">The sequence shown here is derived from an EMBL/GenBank/DDBJ whole genome shotgun (WGS) entry which is preliminary data.</text>
</comment>
<dbReference type="EMBL" id="JAHRIO010002202">
    <property type="protein sequence ID" value="MEQ2159354.1"/>
    <property type="molecule type" value="Genomic_DNA"/>
</dbReference>
<organism evidence="12 13">
    <name type="scientific">Goodea atripinnis</name>
    <dbReference type="NCBI Taxonomy" id="208336"/>
    <lineage>
        <taxon>Eukaryota</taxon>
        <taxon>Metazoa</taxon>
        <taxon>Chordata</taxon>
        <taxon>Craniata</taxon>
        <taxon>Vertebrata</taxon>
        <taxon>Euteleostomi</taxon>
        <taxon>Actinopterygii</taxon>
        <taxon>Neopterygii</taxon>
        <taxon>Teleostei</taxon>
        <taxon>Neoteleostei</taxon>
        <taxon>Acanthomorphata</taxon>
        <taxon>Ovalentaria</taxon>
        <taxon>Atherinomorphae</taxon>
        <taxon>Cyprinodontiformes</taxon>
        <taxon>Goodeidae</taxon>
        <taxon>Goodea</taxon>
    </lineage>
</organism>
<keyword evidence="6" id="KW-0276">Fatty acid metabolism</keyword>
<keyword evidence="9" id="KW-0472">Membrane</keyword>
<comment type="subcellular location">
    <subcellularLocation>
        <location evidence="1">Membrane</location>
        <topology evidence="1">Multi-pass membrane protein</topology>
    </subcellularLocation>
</comment>
<keyword evidence="10" id="KW-0275">Fatty acid biosynthesis</keyword>
<keyword evidence="4" id="KW-0808">Transferase</keyword>
<evidence type="ECO:0000256" key="8">
    <source>
        <dbReference type="ARBA" id="ARBA00023098"/>
    </source>
</evidence>
<evidence type="ECO:0000256" key="4">
    <source>
        <dbReference type="ARBA" id="ARBA00022679"/>
    </source>
</evidence>
<keyword evidence="5" id="KW-0812">Transmembrane</keyword>
<sequence length="91" mass="10108">MVNAGVHVIMYSYYGLSAAGPRFQKYLWWKKHMTAIQLAYIKGSRLPVPDHKTNQNGSTNGHLAMNGKSHANGHVQPCENGEIVMGKVKEI</sequence>
<keyword evidence="7" id="KW-1133">Transmembrane helix</keyword>
<evidence type="ECO:0000256" key="10">
    <source>
        <dbReference type="ARBA" id="ARBA00023160"/>
    </source>
</evidence>
<evidence type="ECO:0000256" key="2">
    <source>
        <dbReference type="ARBA" id="ARBA00012307"/>
    </source>
</evidence>
<evidence type="ECO:0000256" key="11">
    <source>
        <dbReference type="SAM" id="MobiDB-lite"/>
    </source>
</evidence>
<evidence type="ECO:0000256" key="6">
    <source>
        <dbReference type="ARBA" id="ARBA00022832"/>
    </source>
</evidence>
<gene>
    <name evidence="12" type="ORF">GOODEAATRI_022002</name>
</gene>
<protein>
    <recommendedName>
        <fullName evidence="2">very-long-chain 3-oxoacyl-CoA synthase</fullName>
        <ecNumber evidence="2">2.3.1.199</ecNumber>
    </recommendedName>
</protein>
<dbReference type="Proteomes" id="UP001476798">
    <property type="component" value="Unassembled WGS sequence"/>
</dbReference>
<keyword evidence="8" id="KW-0443">Lipid metabolism</keyword>
<evidence type="ECO:0000313" key="12">
    <source>
        <dbReference type="EMBL" id="MEQ2159354.1"/>
    </source>
</evidence>
<dbReference type="EC" id="2.3.1.199" evidence="2"/>
<keyword evidence="3" id="KW-0444">Lipid biosynthesis</keyword>
<evidence type="ECO:0000256" key="1">
    <source>
        <dbReference type="ARBA" id="ARBA00004141"/>
    </source>
</evidence>
<dbReference type="InterPro" id="IPR002076">
    <property type="entry name" value="ELO_fam"/>
</dbReference>
<accession>A0ABV0MJT4</accession>